<dbReference type="RefSeq" id="XP_041298071.1">
    <property type="nucleotide sequence ID" value="XM_041430556.1"/>
</dbReference>
<dbReference type="PANTHER" id="PTHR31806">
    <property type="entry name" value="PURINE-CYTOSINE PERMEASE FCY2-RELATED"/>
    <property type="match status" value="1"/>
</dbReference>
<dbReference type="AlphaFoldDB" id="A0A9P7FFT3"/>
<dbReference type="Proteomes" id="UP000823399">
    <property type="component" value="Unassembled WGS sequence"/>
</dbReference>
<dbReference type="EMBL" id="JABBWM010000005">
    <property type="protein sequence ID" value="KAG2117182.1"/>
    <property type="molecule type" value="Genomic_DNA"/>
</dbReference>
<dbReference type="GeneID" id="64692815"/>
<keyword evidence="4" id="KW-1185">Reference proteome</keyword>
<keyword evidence="1" id="KW-0813">Transport</keyword>
<sequence>LSRISYWASAYDAILLVEHHHFRKCDFSTYNHAIWNVLGRLPWGAAAIIPGILSFALIIPCTNQVW</sequence>
<dbReference type="OrthoDB" id="2116389at2759"/>
<dbReference type="GO" id="GO:0005886">
    <property type="term" value="C:plasma membrane"/>
    <property type="evidence" value="ECO:0007669"/>
    <property type="project" value="TreeGrafter"/>
</dbReference>
<feature type="non-terminal residue" evidence="3">
    <location>
        <position position="1"/>
    </location>
</feature>
<keyword evidence="2" id="KW-0472">Membrane</keyword>
<proteinExistence type="predicted"/>
<evidence type="ECO:0000313" key="4">
    <source>
        <dbReference type="Proteomes" id="UP000823399"/>
    </source>
</evidence>
<evidence type="ECO:0000256" key="1">
    <source>
        <dbReference type="ARBA" id="ARBA00022448"/>
    </source>
</evidence>
<accession>A0A9P7FFT3</accession>
<gene>
    <name evidence="3" type="ORF">F5147DRAFT_559002</name>
</gene>
<evidence type="ECO:0000256" key="2">
    <source>
        <dbReference type="SAM" id="Phobius"/>
    </source>
</evidence>
<name>A0A9P7FFT3_9AGAM</name>
<feature type="non-terminal residue" evidence="3">
    <location>
        <position position="66"/>
    </location>
</feature>
<protein>
    <submittedName>
        <fullName evidence="3">Cytosine-purine permease</fullName>
    </submittedName>
</protein>
<dbReference type="InterPro" id="IPR026030">
    <property type="entry name" value="Pur-cyt_permease_Fcy2/21/22"/>
</dbReference>
<comment type="caution">
    <text evidence="3">The sequence shown here is derived from an EMBL/GenBank/DDBJ whole genome shotgun (WGS) entry which is preliminary data.</text>
</comment>
<reference evidence="3" key="1">
    <citation type="journal article" date="2020" name="New Phytol.">
        <title>Comparative genomics reveals dynamic genome evolution in host specialist ectomycorrhizal fungi.</title>
        <authorList>
            <person name="Lofgren L.A."/>
            <person name="Nguyen N.H."/>
            <person name="Vilgalys R."/>
            <person name="Ruytinx J."/>
            <person name="Liao H.L."/>
            <person name="Branco S."/>
            <person name="Kuo A."/>
            <person name="LaButti K."/>
            <person name="Lipzen A."/>
            <person name="Andreopoulos W."/>
            <person name="Pangilinan J."/>
            <person name="Riley R."/>
            <person name="Hundley H."/>
            <person name="Na H."/>
            <person name="Barry K."/>
            <person name="Grigoriev I.V."/>
            <person name="Stajich J.E."/>
            <person name="Kennedy P.G."/>
        </authorList>
    </citation>
    <scope>NUCLEOTIDE SEQUENCE</scope>
    <source>
        <strain evidence="3">FC423</strain>
    </source>
</reference>
<feature type="transmembrane region" description="Helical" evidence="2">
    <location>
        <begin position="41"/>
        <end position="61"/>
    </location>
</feature>
<dbReference type="PANTHER" id="PTHR31806:SF5">
    <property type="entry name" value="PURINE-CYTOSINE PERMEASE FCY21"/>
    <property type="match status" value="1"/>
</dbReference>
<evidence type="ECO:0000313" key="3">
    <source>
        <dbReference type="EMBL" id="KAG2117182.1"/>
    </source>
</evidence>
<keyword evidence="2" id="KW-0812">Transmembrane</keyword>
<dbReference type="GO" id="GO:0022857">
    <property type="term" value="F:transmembrane transporter activity"/>
    <property type="evidence" value="ECO:0007669"/>
    <property type="project" value="InterPro"/>
</dbReference>
<organism evidence="3 4">
    <name type="scientific">Suillus discolor</name>
    <dbReference type="NCBI Taxonomy" id="1912936"/>
    <lineage>
        <taxon>Eukaryota</taxon>
        <taxon>Fungi</taxon>
        <taxon>Dikarya</taxon>
        <taxon>Basidiomycota</taxon>
        <taxon>Agaricomycotina</taxon>
        <taxon>Agaricomycetes</taxon>
        <taxon>Agaricomycetidae</taxon>
        <taxon>Boletales</taxon>
        <taxon>Suillineae</taxon>
        <taxon>Suillaceae</taxon>
        <taxon>Suillus</taxon>
    </lineage>
</organism>
<keyword evidence="2" id="KW-1133">Transmembrane helix</keyword>